<dbReference type="RefSeq" id="WP_378134423.1">
    <property type="nucleotide sequence ID" value="NZ_JBHSMI010000025.1"/>
</dbReference>
<dbReference type="PANTHER" id="PTHR37290:SF1">
    <property type="entry name" value="INNER MEMBRANE PROTEIN YIAA"/>
    <property type="match status" value="1"/>
</dbReference>
<accession>A0ABW0HS32</accession>
<sequence>MRDNDEDQFLRQSNPHHRKRNTSAFTFLSWIGFILAILFEFVGLSTLEEPFYVVGYYAIGAAFLIVTSLVLQKTVRDNEEDKMFGNE</sequence>
<keyword evidence="1" id="KW-0472">Membrane</keyword>
<keyword evidence="4" id="KW-1185">Reference proteome</keyword>
<reference evidence="4" key="1">
    <citation type="journal article" date="2019" name="Int. J. Syst. Evol. Microbiol.">
        <title>The Global Catalogue of Microorganisms (GCM) 10K type strain sequencing project: providing services to taxonomists for standard genome sequencing and annotation.</title>
        <authorList>
            <consortium name="The Broad Institute Genomics Platform"/>
            <consortium name="The Broad Institute Genome Sequencing Center for Infectious Disease"/>
            <person name="Wu L."/>
            <person name="Ma J."/>
        </authorList>
    </citation>
    <scope>NUCLEOTIDE SEQUENCE [LARGE SCALE GENOMIC DNA]</scope>
    <source>
        <strain evidence="4">CGMCC 1.18575</strain>
    </source>
</reference>
<dbReference type="Pfam" id="PF05360">
    <property type="entry name" value="YiaAB"/>
    <property type="match status" value="1"/>
</dbReference>
<feature type="domain" description="YiaAB two helix" evidence="2">
    <location>
        <begin position="25"/>
        <end position="77"/>
    </location>
</feature>
<evidence type="ECO:0000256" key="1">
    <source>
        <dbReference type="SAM" id="Phobius"/>
    </source>
</evidence>
<evidence type="ECO:0000259" key="2">
    <source>
        <dbReference type="Pfam" id="PF05360"/>
    </source>
</evidence>
<dbReference type="InterPro" id="IPR038972">
    <property type="entry name" value="YiaA-like"/>
</dbReference>
<dbReference type="Proteomes" id="UP001596113">
    <property type="component" value="Unassembled WGS sequence"/>
</dbReference>
<gene>
    <name evidence="3" type="ORF">ACFPOF_14925</name>
</gene>
<protein>
    <submittedName>
        <fullName evidence="3">YiaA/YiaB family inner membrane protein</fullName>
    </submittedName>
</protein>
<dbReference type="EMBL" id="JBHSMI010000025">
    <property type="protein sequence ID" value="MFC5404035.1"/>
    <property type="molecule type" value="Genomic_DNA"/>
</dbReference>
<feature type="transmembrane region" description="Helical" evidence="1">
    <location>
        <begin position="21"/>
        <end position="39"/>
    </location>
</feature>
<proteinExistence type="predicted"/>
<dbReference type="InterPro" id="IPR008024">
    <property type="entry name" value="YiaAB"/>
</dbReference>
<keyword evidence="1" id="KW-1133">Transmembrane helix</keyword>
<evidence type="ECO:0000313" key="3">
    <source>
        <dbReference type="EMBL" id="MFC5404035.1"/>
    </source>
</evidence>
<dbReference type="PANTHER" id="PTHR37290">
    <property type="entry name" value="INNER MEMBRANE PROTEIN YIAA-RELATED"/>
    <property type="match status" value="1"/>
</dbReference>
<evidence type="ECO:0000313" key="4">
    <source>
        <dbReference type="Proteomes" id="UP001596113"/>
    </source>
</evidence>
<organism evidence="3 4">
    <name type="scientific">Cohnella soli</name>
    <dbReference type="NCBI Taxonomy" id="425005"/>
    <lineage>
        <taxon>Bacteria</taxon>
        <taxon>Bacillati</taxon>
        <taxon>Bacillota</taxon>
        <taxon>Bacilli</taxon>
        <taxon>Bacillales</taxon>
        <taxon>Paenibacillaceae</taxon>
        <taxon>Cohnella</taxon>
    </lineage>
</organism>
<feature type="transmembrane region" description="Helical" evidence="1">
    <location>
        <begin position="51"/>
        <end position="71"/>
    </location>
</feature>
<keyword evidence="1" id="KW-0812">Transmembrane</keyword>
<name>A0ABW0HS32_9BACL</name>
<comment type="caution">
    <text evidence="3">The sequence shown here is derived from an EMBL/GenBank/DDBJ whole genome shotgun (WGS) entry which is preliminary data.</text>
</comment>